<protein>
    <recommendedName>
        <fullName evidence="3">Tetratricopeptide repeat protein</fullName>
    </recommendedName>
</protein>
<comment type="caution">
    <text evidence="1">The sequence shown here is derived from an EMBL/GenBank/DDBJ whole genome shotgun (WGS) entry which is preliminary data.</text>
</comment>
<dbReference type="Proteomes" id="UP000299290">
    <property type="component" value="Unassembled WGS sequence"/>
</dbReference>
<sequence>MAREVVALDAGFRATLTQWLVFPAGAYLMGSGRHDDALARMQEALGLYDKLIGEQPGSEELRYRKAWALVNLAQALWGKPDHAQGAQRAVEATDLLRQLATENPGRFRGGLGDWLMYPAIPYLRQSGRRDQALARAQEAVDIFTALNATDPAGYGAKPAAAKRLVADIQAETRSGDAQSGDAQPG</sequence>
<evidence type="ECO:0000313" key="1">
    <source>
        <dbReference type="EMBL" id="GDY41119.1"/>
    </source>
</evidence>
<dbReference type="InterPro" id="IPR011990">
    <property type="entry name" value="TPR-like_helical_dom_sf"/>
</dbReference>
<reference evidence="1 2" key="1">
    <citation type="journal article" date="2020" name="Int. J. Syst. Evol. Microbiol.">
        <title>Reclassification of Streptomyces castelarensis and Streptomyces sporoclivatus as later heterotypic synonyms of Streptomyces antimycoticus.</title>
        <authorList>
            <person name="Komaki H."/>
            <person name="Tamura T."/>
        </authorList>
    </citation>
    <scope>NUCLEOTIDE SEQUENCE [LARGE SCALE GENOMIC DNA]</scope>
    <source>
        <strain evidence="1 2">NBRC 12839</strain>
    </source>
</reference>
<organism evidence="1 2">
    <name type="scientific">Streptomyces antimycoticus</name>
    <dbReference type="NCBI Taxonomy" id="68175"/>
    <lineage>
        <taxon>Bacteria</taxon>
        <taxon>Bacillati</taxon>
        <taxon>Actinomycetota</taxon>
        <taxon>Actinomycetes</taxon>
        <taxon>Kitasatosporales</taxon>
        <taxon>Streptomycetaceae</taxon>
        <taxon>Streptomyces</taxon>
        <taxon>Streptomyces violaceusniger group</taxon>
    </lineage>
</organism>
<dbReference type="AlphaFoldDB" id="A0A4D4K466"/>
<proteinExistence type="predicted"/>
<gene>
    <name evidence="1" type="ORF">SANT12839_020010</name>
</gene>
<name>A0A4D4K466_9ACTN</name>
<evidence type="ECO:0008006" key="3">
    <source>
        <dbReference type="Google" id="ProtNLM"/>
    </source>
</evidence>
<dbReference type="RefSeq" id="WP_228052750.1">
    <property type="nucleotide sequence ID" value="NZ_BJHV01000001.1"/>
</dbReference>
<accession>A0A4D4K466</accession>
<evidence type="ECO:0000313" key="2">
    <source>
        <dbReference type="Proteomes" id="UP000299290"/>
    </source>
</evidence>
<dbReference type="SUPFAM" id="SSF48452">
    <property type="entry name" value="TPR-like"/>
    <property type="match status" value="1"/>
</dbReference>
<dbReference type="EMBL" id="BJHV01000001">
    <property type="protein sequence ID" value="GDY41119.1"/>
    <property type="molecule type" value="Genomic_DNA"/>
</dbReference>
<dbReference type="Gene3D" id="1.25.40.10">
    <property type="entry name" value="Tetratricopeptide repeat domain"/>
    <property type="match status" value="1"/>
</dbReference>
<keyword evidence="2" id="KW-1185">Reference proteome</keyword>